<evidence type="ECO:0000256" key="1">
    <source>
        <dbReference type="ARBA" id="ARBA00022679"/>
    </source>
</evidence>
<protein>
    <submittedName>
        <fullName evidence="3">Glucose-1-phosphate thymidylyltransferase</fullName>
    </submittedName>
</protein>
<dbReference type="InterPro" id="IPR050065">
    <property type="entry name" value="GlmU-like"/>
</dbReference>
<dbReference type="Pfam" id="PF13562">
    <property type="entry name" value="NTP_transf_4"/>
    <property type="match status" value="1"/>
</dbReference>
<gene>
    <name evidence="3" type="ORF">GSY63_06190</name>
</gene>
<dbReference type="Gene3D" id="2.160.10.10">
    <property type="entry name" value="Hexapeptide repeat proteins"/>
    <property type="match status" value="1"/>
</dbReference>
<name>A0A965ZF42_9SPHI</name>
<dbReference type="RefSeq" id="WP_166584922.1">
    <property type="nucleotide sequence ID" value="NZ_WWEO01000040.1"/>
</dbReference>
<sequence>MAIILFDDNASQTLLPLTFTRPVANLRIGILTIAEKWAKHLNTYYSYHTRPYLQVKYPQVVADENIFINGAFCPDEFLVEAIAKLKNGQALKYNGQLVAVKLNADEATAFTPDLDFGSTIDYDRTPLYLKYPEDIFRKNDIELRKDFKLLTNGRTSAIISETNTIIGTDFFAEEDATAECSTFNTKNGPIYLGKNSDVWEGAHIRGAFALCNDSQVKMGAKIYGATTIGPFCRVGGEINNSIIWGYSSKGHEGYLGNSVMGEWCNIGADTNNSNLKNNYAEVKLWDYTTKHFRKTGLQFCGLIMADHAKCAINTMFNTGTVVGVSANVFGAGFPHNYVPDFSWGGAGGFEIYTLKKMFETTALVYSRRENRPFDKTEQDILEHVFELTAQYRNARLK</sequence>
<comment type="caution">
    <text evidence="3">The sequence shown here is derived from an EMBL/GenBank/DDBJ whole genome shotgun (WGS) entry which is preliminary data.</text>
</comment>
<keyword evidence="2" id="KW-0012">Acyltransferase</keyword>
<dbReference type="PANTHER" id="PTHR43584:SF9">
    <property type="entry name" value="TRANSFERASE HEXAPEPTIDE REPEAT CONTAINING PROTEIN"/>
    <property type="match status" value="1"/>
</dbReference>
<dbReference type="InterPro" id="IPR011004">
    <property type="entry name" value="Trimer_LpxA-like_sf"/>
</dbReference>
<accession>A0A965ZF42</accession>
<dbReference type="Proteomes" id="UP000638732">
    <property type="component" value="Unassembled WGS sequence"/>
</dbReference>
<dbReference type="GO" id="GO:0016779">
    <property type="term" value="F:nucleotidyltransferase activity"/>
    <property type="evidence" value="ECO:0007669"/>
    <property type="project" value="UniProtKB-ARBA"/>
</dbReference>
<evidence type="ECO:0000313" key="3">
    <source>
        <dbReference type="EMBL" id="NCD68937.1"/>
    </source>
</evidence>
<dbReference type="CDD" id="cd05635">
    <property type="entry name" value="LbH_unknown"/>
    <property type="match status" value="1"/>
</dbReference>
<dbReference type="AlphaFoldDB" id="A0A965ZF42"/>
<dbReference type="SUPFAM" id="SSF51161">
    <property type="entry name" value="Trimeric LpxA-like enzymes"/>
    <property type="match status" value="1"/>
</dbReference>
<dbReference type="GO" id="GO:0016746">
    <property type="term" value="F:acyltransferase activity"/>
    <property type="evidence" value="ECO:0007669"/>
    <property type="project" value="UniProtKB-KW"/>
</dbReference>
<keyword evidence="1" id="KW-0808">Transferase</keyword>
<dbReference type="InterPro" id="IPR023917">
    <property type="entry name" value="Bifunctiontional_GlmU_bac-type"/>
</dbReference>
<keyword evidence="4" id="KW-1185">Reference proteome</keyword>
<dbReference type="NCBIfam" id="TIGR03991">
    <property type="entry name" value="alt_bact_glmU"/>
    <property type="match status" value="1"/>
</dbReference>
<organism evidence="3 4">
    <name type="scientific">Mucilaginibacter agri</name>
    <dbReference type="NCBI Taxonomy" id="2695265"/>
    <lineage>
        <taxon>Bacteria</taxon>
        <taxon>Pseudomonadati</taxon>
        <taxon>Bacteroidota</taxon>
        <taxon>Sphingobacteriia</taxon>
        <taxon>Sphingobacteriales</taxon>
        <taxon>Sphingobacteriaceae</taxon>
        <taxon>Mucilaginibacter</taxon>
    </lineage>
</organism>
<reference evidence="3" key="2">
    <citation type="submission" date="2020-10" db="EMBL/GenBank/DDBJ databases">
        <title>Mucilaginibacter sp. nov., isolated from soil.</title>
        <authorList>
            <person name="Jeon C.O."/>
        </authorList>
    </citation>
    <scope>NUCLEOTIDE SEQUENCE</scope>
    <source>
        <strain evidence="3">R11</strain>
    </source>
</reference>
<reference evidence="3" key="1">
    <citation type="submission" date="2020-01" db="EMBL/GenBank/DDBJ databases">
        <authorList>
            <person name="Seo Y.L."/>
        </authorList>
    </citation>
    <scope>NUCLEOTIDE SEQUENCE</scope>
    <source>
        <strain evidence="3">R11</strain>
    </source>
</reference>
<evidence type="ECO:0000256" key="2">
    <source>
        <dbReference type="ARBA" id="ARBA00023315"/>
    </source>
</evidence>
<evidence type="ECO:0000313" key="4">
    <source>
        <dbReference type="Proteomes" id="UP000638732"/>
    </source>
</evidence>
<proteinExistence type="predicted"/>
<dbReference type="PANTHER" id="PTHR43584">
    <property type="entry name" value="NUCLEOTIDYL TRANSFERASE"/>
    <property type="match status" value="1"/>
</dbReference>
<dbReference type="EMBL" id="WWEO01000040">
    <property type="protein sequence ID" value="NCD68937.1"/>
    <property type="molecule type" value="Genomic_DNA"/>
</dbReference>